<keyword evidence="2" id="KW-1185">Reference proteome</keyword>
<evidence type="ECO:0000313" key="2">
    <source>
        <dbReference type="Proteomes" id="UP000789920"/>
    </source>
</evidence>
<feature type="non-terminal residue" evidence="1">
    <location>
        <position position="1"/>
    </location>
</feature>
<comment type="caution">
    <text evidence="1">The sequence shown here is derived from an EMBL/GenBank/DDBJ whole genome shotgun (WGS) entry which is preliminary data.</text>
</comment>
<accession>A0ACA9Q511</accession>
<evidence type="ECO:0000313" key="1">
    <source>
        <dbReference type="EMBL" id="CAG8737916.1"/>
    </source>
</evidence>
<dbReference type="EMBL" id="CAJVQC010027897">
    <property type="protein sequence ID" value="CAG8737916.1"/>
    <property type="molecule type" value="Genomic_DNA"/>
</dbReference>
<organism evidence="1 2">
    <name type="scientific">Racocetra persica</name>
    <dbReference type="NCBI Taxonomy" id="160502"/>
    <lineage>
        <taxon>Eukaryota</taxon>
        <taxon>Fungi</taxon>
        <taxon>Fungi incertae sedis</taxon>
        <taxon>Mucoromycota</taxon>
        <taxon>Glomeromycotina</taxon>
        <taxon>Glomeromycetes</taxon>
        <taxon>Diversisporales</taxon>
        <taxon>Gigasporaceae</taxon>
        <taxon>Racocetra</taxon>
    </lineage>
</organism>
<feature type="non-terminal residue" evidence="1">
    <location>
        <position position="43"/>
    </location>
</feature>
<name>A0ACA9Q511_9GLOM</name>
<gene>
    <name evidence="1" type="ORF">RPERSI_LOCUS12852</name>
</gene>
<protein>
    <submittedName>
        <fullName evidence="1">19541_t:CDS:1</fullName>
    </submittedName>
</protein>
<dbReference type="Proteomes" id="UP000789920">
    <property type="component" value="Unassembled WGS sequence"/>
</dbReference>
<sequence>SRCIRFEDHRLSDSDLFCVCCGDNNLDAQHVDWEENCCLERLG</sequence>
<proteinExistence type="predicted"/>
<reference evidence="1" key="1">
    <citation type="submission" date="2021-06" db="EMBL/GenBank/DDBJ databases">
        <authorList>
            <person name="Kallberg Y."/>
            <person name="Tangrot J."/>
            <person name="Rosling A."/>
        </authorList>
    </citation>
    <scope>NUCLEOTIDE SEQUENCE</scope>
    <source>
        <strain evidence="1">MA461A</strain>
    </source>
</reference>